<evidence type="ECO:0000313" key="1">
    <source>
        <dbReference type="EMBL" id="MCR8635340.1"/>
    </source>
</evidence>
<proteinExistence type="predicted"/>
<protein>
    <submittedName>
        <fullName evidence="1">Uncharacterized protein</fullName>
    </submittedName>
</protein>
<sequence length="117" mass="12930">MPEDAKKAVQDIDEELKRLNLNFNEILADALGKSAKKLEEAPTPEEYANETAIELAQRYRQKDESSSEKCPTVVSGLLVALGSIMKSESGEHENLYADSLINNRVNAANWGCSEAFK</sequence>
<gene>
    <name evidence="1" type="ORF">NV381_29475</name>
</gene>
<dbReference type="Proteomes" id="UP001300012">
    <property type="component" value="Unassembled WGS sequence"/>
</dbReference>
<dbReference type="RefSeq" id="WP_258216890.1">
    <property type="nucleotide sequence ID" value="NZ_JANQBD010000027.1"/>
</dbReference>
<accession>A0ABT1YTM7</accession>
<name>A0ABT1YTM7_9BACL</name>
<comment type="caution">
    <text evidence="1">The sequence shown here is derived from an EMBL/GenBank/DDBJ whole genome shotgun (WGS) entry which is preliminary data.</text>
</comment>
<organism evidence="1 2">
    <name type="scientific">Paenibacillus radicis</name>
    <name type="common">ex Xue et al. 2023</name>
    <dbReference type="NCBI Taxonomy" id="2972489"/>
    <lineage>
        <taxon>Bacteria</taxon>
        <taxon>Bacillati</taxon>
        <taxon>Bacillota</taxon>
        <taxon>Bacilli</taxon>
        <taxon>Bacillales</taxon>
        <taxon>Paenibacillaceae</taxon>
        <taxon>Paenibacillus</taxon>
    </lineage>
</organism>
<evidence type="ECO:0000313" key="2">
    <source>
        <dbReference type="Proteomes" id="UP001300012"/>
    </source>
</evidence>
<reference evidence="1 2" key="1">
    <citation type="submission" date="2022-08" db="EMBL/GenBank/DDBJ databases">
        <title>Paenibacillus endoradicis sp. nov., Paenibacillus radicibacter sp. nov and Paenibacillus pararadicis sp. nov., three cold-adapted plant growth-promoting bacteria isolated from root of Larix gmelinii in Great Khingan.</title>
        <authorList>
            <person name="Xue H."/>
        </authorList>
    </citation>
    <scope>NUCLEOTIDE SEQUENCE [LARGE SCALE GENOMIC DNA]</scope>
    <source>
        <strain evidence="1 2">N5-1-1-5</strain>
    </source>
</reference>
<dbReference type="EMBL" id="JANQBD010000027">
    <property type="protein sequence ID" value="MCR8635340.1"/>
    <property type="molecule type" value="Genomic_DNA"/>
</dbReference>
<keyword evidence="2" id="KW-1185">Reference proteome</keyword>